<gene>
    <name evidence="3" type="ORF">TL16_g07159</name>
</gene>
<name>A0A9W7AQV6_9STRA</name>
<feature type="transmembrane region" description="Helical" evidence="2">
    <location>
        <begin position="44"/>
        <end position="62"/>
    </location>
</feature>
<organism evidence="3 4">
    <name type="scientific">Triparma laevis f. inornata</name>
    <dbReference type="NCBI Taxonomy" id="1714386"/>
    <lineage>
        <taxon>Eukaryota</taxon>
        <taxon>Sar</taxon>
        <taxon>Stramenopiles</taxon>
        <taxon>Ochrophyta</taxon>
        <taxon>Bolidophyceae</taxon>
        <taxon>Parmales</taxon>
        <taxon>Triparmaceae</taxon>
        <taxon>Triparma</taxon>
    </lineage>
</organism>
<evidence type="ECO:0000313" key="4">
    <source>
        <dbReference type="Proteomes" id="UP001162640"/>
    </source>
</evidence>
<dbReference type="AlphaFoldDB" id="A0A9W7AQV6"/>
<feature type="region of interest" description="Disordered" evidence="1">
    <location>
        <begin position="71"/>
        <end position="113"/>
    </location>
</feature>
<comment type="caution">
    <text evidence="3">The sequence shown here is derived from an EMBL/GenBank/DDBJ whole genome shotgun (WGS) entry which is preliminary data.</text>
</comment>
<feature type="region of interest" description="Disordered" evidence="1">
    <location>
        <begin position="1"/>
        <end position="35"/>
    </location>
</feature>
<reference evidence="4" key="1">
    <citation type="journal article" date="2023" name="Commun. Biol.">
        <title>Genome analysis of Parmales, the sister group of diatoms, reveals the evolutionary specialization of diatoms from phago-mixotrophs to photoautotrophs.</title>
        <authorList>
            <person name="Ban H."/>
            <person name="Sato S."/>
            <person name="Yoshikawa S."/>
            <person name="Yamada K."/>
            <person name="Nakamura Y."/>
            <person name="Ichinomiya M."/>
            <person name="Sato N."/>
            <person name="Blanc-Mathieu R."/>
            <person name="Endo H."/>
            <person name="Kuwata A."/>
            <person name="Ogata H."/>
        </authorList>
    </citation>
    <scope>NUCLEOTIDE SEQUENCE [LARGE SCALE GENOMIC DNA]</scope>
</reference>
<dbReference type="EMBL" id="BLQM01000223">
    <property type="protein sequence ID" value="GMH76662.1"/>
    <property type="molecule type" value="Genomic_DNA"/>
</dbReference>
<feature type="compositionally biased region" description="Pro residues" evidence="1">
    <location>
        <begin position="91"/>
        <end position="104"/>
    </location>
</feature>
<evidence type="ECO:0000313" key="3">
    <source>
        <dbReference type="EMBL" id="GMH76662.1"/>
    </source>
</evidence>
<proteinExistence type="predicted"/>
<evidence type="ECO:0008006" key="5">
    <source>
        <dbReference type="Google" id="ProtNLM"/>
    </source>
</evidence>
<feature type="compositionally biased region" description="Acidic residues" evidence="1">
    <location>
        <begin position="17"/>
        <end position="26"/>
    </location>
</feature>
<sequence>MSLHTHNNEMKSPLLDPLEDPPEEEEKLMTGTQPSRSMSMKKKLCFLVVILLFAGCGIFYEVCVPHGPPPTDPGPIHYDNSTDDDVDNSPAPTPTPATPSPTPTPQASCSNNIKDGEESDVDCGGNCPRCPADSTCNTSADCLGICTDSTCISTLSPTPSPTICTAQIKLSASTFKSTHAILWLYNSEDTWNVATDRCSDGAYIHMAKEIDSSTGTYSLDVPLGDYAVMVIDDVNNNGKLDTNWMGVPDEGCGASNGAKGGPFGGPPWSDAKFTLSECGTKAEVPVSLWSM</sequence>
<keyword evidence="2" id="KW-0812">Transmembrane</keyword>
<dbReference type="InterPro" id="IPR018673">
    <property type="entry name" value="DUF2141"/>
</dbReference>
<dbReference type="Pfam" id="PF09912">
    <property type="entry name" value="DUF2141"/>
    <property type="match status" value="1"/>
</dbReference>
<dbReference type="Proteomes" id="UP001162640">
    <property type="component" value="Unassembled WGS sequence"/>
</dbReference>
<protein>
    <recommendedName>
        <fullName evidence="5">DUF2141 domain-containing protein</fullName>
    </recommendedName>
</protein>
<evidence type="ECO:0000256" key="2">
    <source>
        <dbReference type="SAM" id="Phobius"/>
    </source>
</evidence>
<accession>A0A9W7AQV6</accession>
<evidence type="ECO:0000256" key="1">
    <source>
        <dbReference type="SAM" id="MobiDB-lite"/>
    </source>
</evidence>
<keyword evidence="2" id="KW-1133">Transmembrane helix</keyword>
<keyword evidence="2" id="KW-0472">Membrane</keyword>